<feature type="compositionally biased region" description="Acidic residues" evidence="1">
    <location>
        <begin position="12"/>
        <end position="22"/>
    </location>
</feature>
<dbReference type="KEGG" id="mus:103976486"/>
<proteinExistence type="predicted"/>
<name>A0A804I5G2_MUSAM</name>
<reference evidence="2" key="1">
    <citation type="submission" date="2021-03" db="EMBL/GenBank/DDBJ databases">
        <authorList>
            <consortium name="Genoscope - CEA"/>
            <person name="William W."/>
        </authorList>
    </citation>
    <scope>NUCLEOTIDE SEQUENCE</scope>
    <source>
        <strain evidence="2">Doubled-haploid Pahang</strain>
    </source>
</reference>
<keyword evidence="4" id="KW-1185">Reference proteome</keyword>
<evidence type="ECO:0000313" key="3">
    <source>
        <dbReference type="EnsemblPlants" id="Ma02_p21880.1"/>
    </source>
</evidence>
<evidence type="ECO:0000313" key="2">
    <source>
        <dbReference type="EMBL" id="CAG1862769.1"/>
    </source>
</evidence>
<feature type="region of interest" description="Disordered" evidence="1">
    <location>
        <begin position="76"/>
        <end position="102"/>
    </location>
</feature>
<dbReference type="Proteomes" id="UP000012960">
    <property type="component" value="Unplaced"/>
</dbReference>
<protein>
    <submittedName>
        <fullName evidence="2">(wild Malaysian banana) hypothetical protein</fullName>
    </submittedName>
</protein>
<feature type="compositionally biased region" description="Polar residues" evidence="1">
    <location>
        <begin position="1"/>
        <end position="11"/>
    </location>
</feature>
<dbReference type="InParanoid" id="A0A804I5G2"/>
<feature type="region of interest" description="Disordered" evidence="1">
    <location>
        <begin position="1"/>
        <end position="37"/>
    </location>
</feature>
<evidence type="ECO:0000313" key="4">
    <source>
        <dbReference type="Proteomes" id="UP000012960"/>
    </source>
</evidence>
<dbReference type="Gramene" id="Ma02_t21880.1">
    <property type="protein sequence ID" value="Ma02_p21880.1"/>
    <property type="gene ID" value="Ma02_g21880"/>
</dbReference>
<dbReference type="EnsemblPlants" id="Ma02_t21880.1">
    <property type="protein sequence ID" value="Ma02_p21880.1"/>
    <property type="gene ID" value="Ma02_g21880"/>
</dbReference>
<accession>A0A804I5G2</accession>
<dbReference type="OMA" id="NCMEASN"/>
<dbReference type="OrthoDB" id="690994at2759"/>
<sequence>MGNCTERSAPSQEEEEEEEEDMEPGKQDGDGISEKEGNCRVKILLTKKELEWLVLRLKEKGEQRLEDVLEEMARELGRERGKAKGWKPTLESIVESSEVQTP</sequence>
<evidence type="ECO:0000256" key="1">
    <source>
        <dbReference type="SAM" id="MobiDB-lite"/>
    </source>
</evidence>
<dbReference type="EMBL" id="HG996467">
    <property type="protein sequence ID" value="CAG1862769.1"/>
    <property type="molecule type" value="Genomic_DNA"/>
</dbReference>
<dbReference type="PANTHER" id="PTHR35704:SF1">
    <property type="entry name" value="OS02G0254600 PROTEIN"/>
    <property type="match status" value="1"/>
</dbReference>
<reference evidence="3" key="2">
    <citation type="submission" date="2021-05" db="UniProtKB">
        <authorList>
            <consortium name="EnsemblPlants"/>
        </authorList>
    </citation>
    <scope>IDENTIFICATION</scope>
    <source>
        <strain evidence="3">subsp. malaccensis</strain>
    </source>
</reference>
<dbReference type="PANTHER" id="PTHR35704">
    <property type="entry name" value="OS02G0254600 PROTEIN"/>
    <property type="match status" value="1"/>
</dbReference>
<dbReference type="AlphaFoldDB" id="A0A804I5G2"/>
<organism evidence="3 4">
    <name type="scientific">Musa acuminata subsp. malaccensis</name>
    <name type="common">Wild banana</name>
    <name type="synonym">Musa malaccensis</name>
    <dbReference type="NCBI Taxonomy" id="214687"/>
    <lineage>
        <taxon>Eukaryota</taxon>
        <taxon>Viridiplantae</taxon>
        <taxon>Streptophyta</taxon>
        <taxon>Embryophyta</taxon>
        <taxon>Tracheophyta</taxon>
        <taxon>Spermatophyta</taxon>
        <taxon>Magnoliopsida</taxon>
        <taxon>Liliopsida</taxon>
        <taxon>Zingiberales</taxon>
        <taxon>Musaceae</taxon>
        <taxon>Musa</taxon>
    </lineage>
</organism>
<gene>
    <name evidence="2" type="ORF">GSMUA_76630.1</name>
</gene>
<feature type="compositionally biased region" description="Basic and acidic residues" evidence="1">
    <location>
        <begin position="23"/>
        <end position="37"/>
    </location>
</feature>